<gene>
    <name evidence="1" type="ORF">AQJ46_00050</name>
</gene>
<evidence type="ECO:0000313" key="2">
    <source>
        <dbReference type="Proteomes" id="UP000053669"/>
    </source>
</evidence>
<dbReference type="InterPro" id="IPR009057">
    <property type="entry name" value="Homeodomain-like_sf"/>
</dbReference>
<dbReference type="AlphaFoldDB" id="A0A124I0E7"/>
<name>A0A124I0E7_9ACTN</name>
<dbReference type="RefSeq" id="WP_059203582.1">
    <property type="nucleotide sequence ID" value="NZ_KQ948656.1"/>
</dbReference>
<dbReference type="Gene3D" id="1.10.357.10">
    <property type="entry name" value="Tetracycline Repressor, domain 2"/>
    <property type="match status" value="1"/>
</dbReference>
<comment type="caution">
    <text evidence="1">The sequence shown here is derived from an EMBL/GenBank/DDBJ whole genome shotgun (WGS) entry which is preliminary data.</text>
</comment>
<dbReference type="SUPFAM" id="SSF46689">
    <property type="entry name" value="Homeodomain-like"/>
    <property type="match status" value="1"/>
</dbReference>
<protein>
    <submittedName>
        <fullName evidence="1">Uncharacterized protein</fullName>
    </submittedName>
</protein>
<evidence type="ECO:0000313" key="1">
    <source>
        <dbReference type="EMBL" id="KUN74036.1"/>
    </source>
</evidence>
<sequence>MRDVGAPSRCDREFALKGRYGTSAEAIAKRVGVTQPYLFRLLPGEKAIVAAALTRSTEDACSAFESVGKRQG</sequence>
<dbReference type="Proteomes" id="UP000053669">
    <property type="component" value="Unassembled WGS sequence"/>
</dbReference>
<reference evidence="1 2" key="1">
    <citation type="submission" date="2015-10" db="EMBL/GenBank/DDBJ databases">
        <title>Draft genome sequence of Streptomyces canus DSM 40017, type strain for the species Streptomyces canus.</title>
        <authorList>
            <person name="Ruckert C."/>
            <person name="Winkler A."/>
            <person name="Kalinowski J."/>
            <person name="Kampfer P."/>
            <person name="Glaeser S."/>
        </authorList>
    </citation>
    <scope>NUCLEOTIDE SEQUENCE [LARGE SCALE GENOMIC DNA]</scope>
    <source>
        <strain evidence="1 2">DSM 40017</strain>
    </source>
</reference>
<accession>A0A124I0E7</accession>
<dbReference type="EMBL" id="LMWU01000001">
    <property type="protein sequence ID" value="KUN74036.1"/>
    <property type="molecule type" value="Genomic_DNA"/>
</dbReference>
<organism evidence="1 2">
    <name type="scientific">Streptomyces canus</name>
    <dbReference type="NCBI Taxonomy" id="58343"/>
    <lineage>
        <taxon>Bacteria</taxon>
        <taxon>Bacillati</taxon>
        <taxon>Actinomycetota</taxon>
        <taxon>Actinomycetes</taxon>
        <taxon>Kitasatosporales</taxon>
        <taxon>Streptomycetaceae</taxon>
        <taxon>Streptomyces</taxon>
        <taxon>Streptomyces aurantiacus group</taxon>
    </lineage>
</organism>
<proteinExistence type="predicted"/>